<gene>
    <name evidence="1" type="ORF">Tci_899054</name>
</gene>
<reference evidence="1" key="1">
    <citation type="journal article" date="2019" name="Sci. Rep.">
        <title>Draft genome of Tanacetum cinerariifolium, the natural source of mosquito coil.</title>
        <authorList>
            <person name="Yamashiro T."/>
            <person name="Shiraishi A."/>
            <person name="Satake H."/>
            <person name="Nakayama K."/>
        </authorList>
    </citation>
    <scope>NUCLEOTIDE SEQUENCE</scope>
</reference>
<dbReference type="EMBL" id="BKCJ011374096">
    <property type="protein sequence ID" value="GFD27085.1"/>
    <property type="molecule type" value="Genomic_DNA"/>
</dbReference>
<organism evidence="1">
    <name type="scientific">Tanacetum cinerariifolium</name>
    <name type="common">Dalmatian daisy</name>
    <name type="synonym">Chrysanthemum cinerariifolium</name>
    <dbReference type="NCBI Taxonomy" id="118510"/>
    <lineage>
        <taxon>Eukaryota</taxon>
        <taxon>Viridiplantae</taxon>
        <taxon>Streptophyta</taxon>
        <taxon>Embryophyta</taxon>
        <taxon>Tracheophyta</taxon>
        <taxon>Spermatophyta</taxon>
        <taxon>Magnoliopsida</taxon>
        <taxon>eudicotyledons</taxon>
        <taxon>Gunneridae</taxon>
        <taxon>Pentapetalae</taxon>
        <taxon>asterids</taxon>
        <taxon>campanulids</taxon>
        <taxon>Asterales</taxon>
        <taxon>Asteraceae</taxon>
        <taxon>Asteroideae</taxon>
        <taxon>Anthemideae</taxon>
        <taxon>Anthemidinae</taxon>
        <taxon>Tanacetum</taxon>
    </lineage>
</organism>
<accession>A0A699UW84</accession>
<evidence type="ECO:0000313" key="1">
    <source>
        <dbReference type="EMBL" id="GFD27085.1"/>
    </source>
</evidence>
<proteinExistence type="predicted"/>
<feature type="non-terminal residue" evidence="1">
    <location>
        <position position="1"/>
    </location>
</feature>
<name>A0A699UW84_TANCI</name>
<comment type="caution">
    <text evidence="1">The sequence shown here is derived from an EMBL/GenBank/DDBJ whole genome shotgun (WGS) entry which is preliminary data.</text>
</comment>
<sequence length="89" mass="9786">AARASSTNYVNTASTLVNTSSTPVNTVSISRNVLADGSSYPDLLTYANQDDSQIPSLVDIYEVPMIGSLQVHLMMIRVQWLTLEIWNLL</sequence>
<protein>
    <submittedName>
        <fullName evidence="1">Uncharacterized protein</fullName>
    </submittedName>
</protein>
<dbReference type="AlphaFoldDB" id="A0A699UW84"/>